<dbReference type="CDD" id="cd07920">
    <property type="entry name" value="Pumilio"/>
    <property type="match status" value="1"/>
</dbReference>
<feature type="repeat" description="Pumilio" evidence="2">
    <location>
        <begin position="481"/>
        <end position="516"/>
    </location>
</feature>
<reference evidence="5" key="1">
    <citation type="journal article" date="2020" name="J. Eukaryot. Microbiol.">
        <title>De novo Sequencing, Assembly and Annotation of the Transcriptome for the Free-Living Testate Amoeba Arcella intermedia.</title>
        <authorList>
            <person name="Ribeiro G.M."/>
            <person name="Porfirio-Sousa A.L."/>
            <person name="Maurer-Alcala X.X."/>
            <person name="Katz L.A."/>
            <person name="Lahr D.J.G."/>
        </authorList>
    </citation>
    <scope>NUCLEOTIDE SEQUENCE</scope>
</reference>
<dbReference type="AlphaFoldDB" id="A0A6B2KZG2"/>
<feature type="repeat" description="Pumilio" evidence="2">
    <location>
        <begin position="312"/>
        <end position="347"/>
    </location>
</feature>
<feature type="repeat" description="Pumilio" evidence="2">
    <location>
        <begin position="517"/>
        <end position="555"/>
    </location>
</feature>
<proteinExistence type="predicted"/>
<dbReference type="PROSITE" id="PS50302">
    <property type="entry name" value="PUM"/>
    <property type="match status" value="8"/>
</dbReference>
<evidence type="ECO:0000259" key="4">
    <source>
        <dbReference type="PROSITE" id="PS50303"/>
    </source>
</evidence>
<feature type="repeat" description="Pumilio" evidence="2">
    <location>
        <begin position="348"/>
        <end position="383"/>
    </location>
</feature>
<feature type="repeat" description="Pumilio" evidence="2">
    <location>
        <begin position="240"/>
        <end position="275"/>
    </location>
</feature>
<organism evidence="5">
    <name type="scientific">Arcella intermedia</name>
    <dbReference type="NCBI Taxonomy" id="1963864"/>
    <lineage>
        <taxon>Eukaryota</taxon>
        <taxon>Amoebozoa</taxon>
        <taxon>Tubulinea</taxon>
        <taxon>Elardia</taxon>
        <taxon>Arcellinida</taxon>
        <taxon>Sphaerothecina</taxon>
        <taxon>Arcellidae</taxon>
        <taxon>Arcella</taxon>
    </lineage>
</organism>
<dbReference type="GO" id="GO:0010608">
    <property type="term" value="P:post-transcriptional regulation of gene expression"/>
    <property type="evidence" value="ECO:0007669"/>
    <property type="project" value="TreeGrafter"/>
</dbReference>
<dbReference type="Gene3D" id="1.25.10.10">
    <property type="entry name" value="Leucine-rich Repeat Variant"/>
    <property type="match status" value="1"/>
</dbReference>
<dbReference type="PANTHER" id="PTHR12537">
    <property type="entry name" value="RNA BINDING PROTEIN PUMILIO-RELATED"/>
    <property type="match status" value="1"/>
</dbReference>
<dbReference type="PROSITE" id="PS50303">
    <property type="entry name" value="PUM_HD"/>
    <property type="match status" value="1"/>
</dbReference>
<dbReference type="SUPFAM" id="SSF48371">
    <property type="entry name" value="ARM repeat"/>
    <property type="match status" value="1"/>
</dbReference>
<dbReference type="InterPro" id="IPR033712">
    <property type="entry name" value="Pumilio_RNA-bd"/>
</dbReference>
<feature type="compositionally biased region" description="Low complexity" evidence="3">
    <location>
        <begin position="15"/>
        <end position="27"/>
    </location>
</feature>
<dbReference type="EMBL" id="GIBP01001133">
    <property type="protein sequence ID" value="NDV30102.1"/>
    <property type="molecule type" value="Transcribed_RNA"/>
</dbReference>
<dbReference type="InterPro" id="IPR011989">
    <property type="entry name" value="ARM-like"/>
</dbReference>
<feature type="region of interest" description="Disordered" evidence="3">
    <location>
        <begin position="1"/>
        <end position="33"/>
    </location>
</feature>
<name>A0A6B2KZG2_9EUKA</name>
<feature type="repeat" description="Pumilio" evidence="2">
    <location>
        <begin position="445"/>
        <end position="480"/>
    </location>
</feature>
<dbReference type="GO" id="GO:0003730">
    <property type="term" value="F:mRNA 3'-UTR binding"/>
    <property type="evidence" value="ECO:0007669"/>
    <property type="project" value="TreeGrafter"/>
</dbReference>
<dbReference type="GO" id="GO:0005737">
    <property type="term" value="C:cytoplasm"/>
    <property type="evidence" value="ECO:0007669"/>
    <property type="project" value="TreeGrafter"/>
</dbReference>
<dbReference type="Pfam" id="PF00806">
    <property type="entry name" value="PUF"/>
    <property type="match status" value="8"/>
</dbReference>
<evidence type="ECO:0000256" key="1">
    <source>
        <dbReference type="ARBA" id="ARBA00022737"/>
    </source>
</evidence>
<dbReference type="SMART" id="SM00025">
    <property type="entry name" value="Pumilio"/>
    <property type="match status" value="8"/>
</dbReference>
<dbReference type="InterPro" id="IPR016024">
    <property type="entry name" value="ARM-type_fold"/>
</dbReference>
<protein>
    <recommendedName>
        <fullName evidence="4">PUM-HD domain-containing protein</fullName>
    </recommendedName>
</protein>
<dbReference type="InterPro" id="IPR033133">
    <property type="entry name" value="PUM-HD"/>
</dbReference>
<keyword evidence="1" id="KW-0677">Repeat</keyword>
<sequence>MNMNNMNRLSRSLGPNQQQNYPQQNLPSPMYYPEADSLASRMAALTMDRKRTTPPVAQIPSNLPITMMPHSMPQYPRPIEISPRGNIPNNDFPEDLPYSVPHSNIPGAAYMTPMYPVSGYPVGNVHSPRVLPYQNSGQAKRPMEPMVSPRSLSEVSNQGMGLRYSQPYMVPRERDPNGMLSLSGVLPGQPQPIGTPGGVPAKTNGATVNSSMPGKGVPTRSSLLEDFRTAKNNKKFELKDIVGHFVEFSGDQHGSRFIQQKLESASISEKTMVFKEIYPSALPLMTDVFGNYVIQKFFEHGTADQKRQLGETLVGNVLSLSLQMYGCRVVQKALEVISPEQQSQLVKELEGHVMKCIKDQNGNHVIQKVIEQVPATYTQFIVDTFVTKVYNLATHPYGCRVIQRILEHSETPKDSFFSGMENGLRRSQNLAVPMATQSPHQILKELLHCTLALVQDQYGNYVVQHVLEHGRPQDKHDIVKQLRGKIVFLSQHKFASNVVEKCVQFGTTEHRQWLIDEMCSDSTALETMMKDQYANYVVQKMLDVADQNQREFLITRIRPQIPSLKKYTYGKHIIARLEKIIGKLS</sequence>
<feature type="region of interest" description="Disordered" evidence="3">
    <location>
        <begin position="137"/>
        <end position="157"/>
    </location>
</feature>
<feature type="repeat" description="Pumilio" evidence="2">
    <location>
        <begin position="276"/>
        <end position="311"/>
    </location>
</feature>
<evidence type="ECO:0000313" key="5">
    <source>
        <dbReference type="EMBL" id="NDV30102.1"/>
    </source>
</evidence>
<dbReference type="PANTHER" id="PTHR12537:SF12">
    <property type="entry name" value="MATERNAL PROTEIN PUMILIO"/>
    <property type="match status" value="1"/>
</dbReference>
<dbReference type="InterPro" id="IPR001313">
    <property type="entry name" value="Pumilio_RNA-bd_rpt"/>
</dbReference>
<evidence type="ECO:0000256" key="3">
    <source>
        <dbReference type="SAM" id="MobiDB-lite"/>
    </source>
</evidence>
<feature type="domain" description="PUM-HD" evidence="4">
    <location>
        <begin position="219"/>
        <end position="581"/>
    </location>
</feature>
<accession>A0A6B2KZG2</accession>
<evidence type="ECO:0000256" key="2">
    <source>
        <dbReference type="PROSITE-ProRule" id="PRU00317"/>
    </source>
</evidence>
<feature type="repeat" description="Pumilio" evidence="2">
    <location>
        <begin position="384"/>
        <end position="419"/>
    </location>
</feature>